<name>A0AAD7BIV1_9AGAR</name>
<evidence type="ECO:0000313" key="2">
    <source>
        <dbReference type="EMBL" id="KAJ7622215.1"/>
    </source>
</evidence>
<feature type="region of interest" description="Disordered" evidence="1">
    <location>
        <begin position="153"/>
        <end position="177"/>
    </location>
</feature>
<organism evidence="2 3">
    <name type="scientific">Roridomyces roridus</name>
    <dbReference type="NCBI Taxonomy" id="1738132"/>
    <lineage>
        <taxon>Eukaryota</taxon>
        <taxon>Fungi</taxon>
        <taxon>Dikarya</taxon>
        <taxon>Basidiomycota</taxon>
        <taxon>Agaricomycotina</taxon>
        <taxon>Agaricomycetes</taxon>
        <taxon>Agaricomycetidae</taxon>
        <taxon>Agaricales</taxon>
        <taxon>Marasmiineae</taxon>
        <taxon>Mycenaceae</taxon>
        <taxon>Roridomyces</taxon>
    </lineage>
</organism>
<feature type="compositionally biased region" description="Polar residues" evidence="1">
    <location>
        <begin position="247"/>
        <end position="267"/>
    </location>
</feature>
<feature type="region of interest" description="Disordered" evidence="1">
    <location>
        <begin position="33"/>
        <end position="101"/>
    </location>
</feature>
<proteinExistence type="predicted"/>
<reference evidence="2" key="1">
    <citation type="submission" date="2023-03" db="EMBL/GenBank/DDBJ databases">
        <title>Massive genome expansion in bonnet fungi (Mycena s.s.) driven by repeated elements and novel gene families across ecological guilds.</title>
        <authorList>
            <consortium name="Lawrence Berkeley National Laboratory"/>
            <person name="Harder C.B."/>
            <person name="Miyauchi S."/>
            <person name="Viragh M."/>
            <person name="Kuo A."/>
            <person name="Thoen E."/>
            <person name="Andreopoulos B."/>
            <person name="Lu D."/>
            <person name="Skrede I."/>
            <person name="Drula E."/>
            <person name="Henrissat B."/>
            <person name="Morin E."/>
            <person name="Kohler A."/>
            <person name="Barry K."/>
            <person name="LaButti K."/>
            <person name="Morin E."/>
            <person name="Salamov A."/>
            <person name="Lipzen A."/>
            <person name="Mereny Z."/>
            <person name="Hegedus B."/>
            <person name="Baldrian P."/>
            <person name="Stursova M."/>
            <person name="Weitz H."/>
            <person name="Taylor A."/>
            <person name="Grigoriev I.V."/>
            <person name="Nagy L.G."/>
            <person name="Martin F."/>
            <person name="Kauserud H."/>
        </authorList>
    </citation>
    <scope>NUCLEOTIDE SEQUENCE</scope>
    <source>
        <strain evidence="2">9284</strain>
    </source>
</reference>
<sequence>MNPLPPPATPWPMRTNLNPVPLSAKRLKTLVRRSLNRKTVPVATSVEECDAPGGSCSSDSARKRKAPPVASDSETNDDCVKRHRDNGVDIPDTANLPSHAPSPQQIMPHVPMLTPLCLRAPNESGVPPIFNASYVPFSQRVFGLNASASTHEVAETESGCEQTSQDKPSNSIPPTPPLVPRSCTLPEHYPKARANTVRWTGQTHVSPLHSSLSNHTTHLATSTSTLPADLPALLDGSHRTVDEVAPESTTLSSPSTALGVTLASSHQGETEAPTRAKGKSKAQSRAVVKLPTQNRNLR</sequence>
<evidence type="ECO:0000256" key="1">
    <source>
        <dbReference type="SAM" id="MobiDB-lite"/>
    </source>
</evidence>
<feature type="compositionally biased region" description="Polar residues" evidence="1">
    <location>
        <begin position="159"/>
        <end position="170"/>
    </location>
</feature>
<protein>
    <submittedName>
        <fullName evidence="2">Uncharacterized protein</fullName>
    </submittedName>
</protein>
<dbReference type="AlphaFoldDB" id="A0AAD7BIV1"/>
<keyword evidence="3" id="KW-1185">Reference proteome</keyword>
<dbReference type="Proteomes" id="UP001221142">
    <property type="component" value="Unassembled WGS sequence"/>
</dbReference>
<evidence type="ECO:0000313" key="3">
    <source>
        <dbReference type="Proteomes" id="UP001221142"/>
    </source>
</evidence>
<accession>A0AAD7BIV1</accession>
<comment type="caution">
    <text evidence="2">The sequence shown here is derived from an EMBL/GenBank/DDBJ whole genome shotgun (WGS) entry which is preliminary data.</text>
</comment>
<gene>
    <name evidence="2" type="ORF">FB45DRAFT_122897</name>
</gene>
<dbReference type="EMBL" id="JARKIF010000015">
    <property type="protein sequence ID" value="KAJ7622215.1"/>
    <property type="molecule type" value="Genomic_DNA"/>
</dbReference>
<feature type="region of interest" description="Disordered" evidence="1">
    <location>
        <begin position="242"/>
        <end position="298"/>
    </location>
</feature>